<proteinExistence type="predicted"/>
<evidence type="ECO:0000313" key="2">
    <source>
        <dbReference type="Proteomes" id="UP001596395"/>
    </source>
</evidence>
<keyword evidence="2" id="KW-1185">Reference proteome</keyword>
<protein>
    <recommendedName>
        <fullName evidence="3">Small CPxCG-related zinc finger protein</fullName>
    </recommendedName>
</protein>
<reference evidence="1 2" key="1">
    <citation type="journal article" date="2019" name="Int. J. Syst. Evol. Microbiol.">
        <title>The Global Catalogue of Microorganisms (GCM) 10K type strain sequencing project: providing services to taxonomists for standard genome sequencing and annotation.</title>
        <authorList>
            <consortium name="The Broad Institute Genomics Platform"/>
            <consortium name="The Broad Institute Genome Sequencing Center for Infectious Disease"/>
            <person name="Wu L."/>
            <person name="Ma J."/>
        </authorList>
    </citation>
    <scope>NUCLEOTIDE SEQUENCE [LARGE SCALE GENOMIC DNA]</scope>
    <source>
        <strain evidence="1 2">GX26</strain>
    </source>
</reference>
<comment type="caution">
    <text evidence="1">The sequence shown here is derived from an EMBL/GenBank/DDBJ whole genome shotgun (WGS) entry which is preliminary data.</text>
</comment>
<gene>
    <name evidence="1" type="ORF">ACFQGB_01810</name>
</gene>
<name>A0ABD5VD30_9EURY</name>
<dbReference type="Proteomes" id="UP001596395">
    <property type="component" value="Unassembled WGS sequence"/>
</dbReference>
<sequence>MAHCRHCDSDVDVEALVRHERDGLLRVHCPDCNGMLGAYRDPSTPRSR</sequence>
<evidence type="ECO:0008006" key="3">
    <source>
        <dbReference type="Google" id="ProtNLM"/>
    </source>
</evidence>
<dbReference type="RefSeq" id="WP_336348615.1">
    <property type="nucleotide sequence ID" value="NZ_JAZAQL010000001.1"/>
</dbReference>
<dbReference type="AlphaFoldDB" id="A0ABD5VD30"/>
<accession>A0ABD5VD30</accession>
<organism evidence="1 2">
    <name type="scientific">Halorubellus litoreus</name>
    <dbReference type="NCBI Taxonomy" id="755308"/>
    <lineage>
        <taxon>Archaea</taxon>
        <taxon>Methanobacteriati</taxon>
        <taxon>Methanobacteriota</taxon>
        <taxon>Stenosarchaea group</taxon>
        <taxon>Halobacteria</taxon>
        <taxon>Halobacteriales</taxon>
        <taxon>Halorubellaceae</taxon>
        <taxon>Halorubellus</taxon>
    </lineage>
</organism>
<dbReference type="EMBL" id="JBHSXN010000001">
    <property type="protein sequence ID" value="MFC6951588.1"/>
    <property type="molecule type" value="Genomic_DNA"/>
</dbReference>
<evidence type="ECO:0000313" key="1">
    <source>
        <dbReference type="EMBL" id="MFC6951588.1"/>
    </source>
</evidence>